<accession>A0AA88XCC9</accession>
<dbReference type="Proteomes" id="UP001186944">
    <property type="component" value="Unassembled WGS sequence"/>
</dbReference>
<keyword evidence="2" id="KW-1185">Reference proteome</keyword>
<gene>
    <name evidence="1" type="ORF">FSP39_001228</name>
</gene>
<evidence type="ECO:0000313" key="2">
    <source>
        <dbReference type="Proteomes" id="UP001186944"/>
    </source>
</evidence>
<comment type="caution">
    <text evidence="1">The sequence shown here is derived from an EMBL/GenBank/DDBJ whole genome shotgun (WGS) entry which is preliminary data.</text>
</comment>
<reference evidence="1" key="1">
    <citation type="submission" date="2019-08" db="EMBL/GenBank/DDBJ databases">
        <title>The improved chromosome-level genome for the pearl oyster Pinctada fucata martensii using PacBio sequencing and Hi-C.</title>
        <authorList>
            <person name="Zheng Z."/>
        </authorList>
    </citation>
    <scope>NUCLEOTIDE SEQUENCE</scope>
    <source>
        <strain evidence="1">ZZ-2019</strain>
        <tissue evidence="1">Adductor muscle</tissue>
    </source>
</reference>
<organism evidence="1 2">
    <name type="scientific">Pinctada imbricata</name>
    <name type="common">Atlantic pearl-oyster</name>
    <name type="synonym">Pinctada martensii</name>
    <dbReference type="NCBI Taxonomy" id="66713"/>
    <lineage>
        <taxon>Eukaryota</taxon>
        <taxon>Metazoa</taxon>
        <taxon>Spiralia</taxon>
        <taxon>Lophotrochozoa</taxon>
        <taxon>Mollusca</taxon>
        <taxon>Bivalvia</taxon>
        <taxon>Autobranchia</taxon>
        <taxon>Pteriomorphia</taxon>
        <taxon>Pterioida</taxon>
        <taxon>Pterioidea</taxon>
        <taxon>Pteriidae</taxon>
        <taxon>Pinctada</taxon>
    </lineage>
</organism>
<evidence type="ECO:0000313" key="1">
    <source>
        <dbReference type="EMBL" id="KAK3082644.1"/>
    </source>
</evidence>
<name>A0AA88XCC9_PINIB</name>
<dbReference type="AlphaFoldDB" id="A0AA88XCC9"/>
<sequence length="235" mass="27499">MDLDAALRLFDVLDSDVETDENMVSVEPVITVPFTEIHKRIDENRNIQIGDLGVNDDIFQYSNIDSVVSQSLEVIVNITTESNQANLDDTNQVFEDELTTEDDSTNYNTEEDTTINSAAEREKKNFENWKQTVRKRRRQSGKDYTSVKGIQMRNREIKTLKDCSGKCKYRCNTKISKKEREGFFEEFWNLSDTQKNTFYAKTTERKDKDRKRTTSTSSRRAYSYSYFFIKGDEKK</sequence>
<proteinExistence type="predicted"/>
<dbReference type="EMBL" id="VSWD01000014">
    <property type="protein sequence ID" value="KAK3082644.1"/>
    <property type="molecule type" value="Genomic_DNA"/>
</dbReference>
<protein>
    <submittedName>
        <fullName evidence="1">Uncharacterized protein</fullName>
    </submittedName>
</protein>